<organism evidence="1 2">
    <name type="scientific">Paramecium sonneborni</name>
    <dbReference type="NCBI Taxonomy" id="65129"/>
    <lineage>
        <taxon>Eukaryota</taxon>
        <taxon>Sar</taxon>
        <taxon>Alveolata</taxon>
        <taxon>Ciliophora</taxon>
        <taxon>Intramacronucleata</taxon>
        <taxon>Oligohymenophorea</taxon>
        <taxon>Peniculida</taxon>
        <taxon>Parameciidae</taxon>
        <taxon>Paramecium</taxon>
    </lineage>
</organism>
<reference evidence="1" key="1">
    <citation type="submission" date="2021-01" db="EMBL/GenBank/DDBJ databases">
        <authorList>
            <consortium name="Genoscope - CEA"/>
            <person name="William W."/>
        </authorList>
    </citation>
    <scope>NUCLEOTIDE SEQUENCE</scope>
</reference>
<proteinExistence type="predicted"/>
<dbReference type="AlphaFoldDB" id="A0A8S1QMY9"/>
<name>A0A8S1QMY9_9CILI</name>
<comment type="caution">
    <text evidence="1">The sequence shown here is derived from an EMBL/GenBank/DDBJ whole genome shotgun (WGS) entry which is preliminary data.</text>
</comment>
<evidence type="ECO:0000313" key="1">
    <source>
        <dbReference type="EMBL" id="CAD8117113.1"/>
    </source>
</evidence>
<accession>A0A8S1QMY9</accession>
<keyword evidence="2" id="KW-1185">Reference proteome</keyword>
<evidence type="ECO:0000313" key="2">
    <source>
        <dbReference type="Proteomes" id="UP000692954"/>
    </source>
</evidence>
<dbReference type="EMBL" id="CAJJDN010000113">
    <property type="protein sequence ID" value="CAD8117113.1"/>
    <property type="molecule type" value="Genomic_DNA"/>
</dbReference>
<dbReference type="Proteomes" id="UP000692954">
    <property type="component" value="Unassembled WGS sequence"/>
</dbReference>
<protein>
    <submittedName>
        <fullName evidence="1">Uncharacterized protein</fullName>
    </submittedName>
</protein>
<gene>
    <name evidence="1" type="ORF">PSON_ATCC_30995.1.T1130010</name>
</gene>
<sequence length="476" mass="57167">MFKYFLKTIMKTINFINDQDELLQIEKDIELQNMKPFGIISSYYFGHQQKSQNQQQQYQTIQIIRQLLLTFGGTFEVQIKNQKINEFQQGKIFSLFPGVIVVDDLDIDAIPINFDIEKQIVEQYLSLDECNCQTNEQIELEDVELYQLDNKIFISHNTNCGSYILSVWLRVLKIEMESEEFNYQFMKLPSNTQNSYETKLLITTYTYDFPIFTSDSLDSIIIIEREFLLQKDNIKFWHYLFIELQDYLMNIEISYYDLSKVLFQEAKVEVKQFHNCQFILRYGNEIYNQQIVKKIKRQKNVIIVVQIVMVLINLIVQSCSIESQRIYDAQFKHCICPYSTIDYNKICITNVFQNLQIKQKQQNNVNKDILNQMEIVQDVHLEQKMIQQHVMIVFKIQKIGRLKQIHYYLNLTIIYMKTNGQCFIVILRQLQDKQYLDFIILNKFCHFRLQMIYLNFQIKQNIMLEMFISTKIRKEN</sequence>